<dbReference type="STRING" id="1202772.A0A1V9Z8H0"/>
<evidence type="ECO:0000313" key="7">
    <source>
        <dbReference type="Proteomes" id="UP000243579"/>
    </source>
</evidence>
<name>A0A1V9Z8H0_ACHHY</name>
<feature type="domain" description="HSF-type DNA-binding" evidence="5">
    <location>
        <begin position="8"/>
        <end position="102"/>
    </location>
</feature>
<dbReference type="EMBL" id="JNBR01000374">
    <property type="protein sequence ID" value="OQR94130.1"/>
    <property type="molecule type" value="Genomic_DNA"/>
</dbReference>
<evidence type="ECO:0000256" key="3">
    <source>
        <dbReference type="ARBA" id="ARBA00023242"/>
    </source>
</evidence>
<dbReference type="PANTHER" id="PTHR10015">
    <property type="entry name" value="HEAT SHOCK TRANSCRIPTION FACTOR"/>
    <property type="match status" value="1"/>
</dbReference>
<dbReference type="PANTHER" id="PTHR10015:SF427">
    <property type="entry name" value="HEAT SHOCK FACTOR PROTEIN"/>
    <property type="match status" value="1"/>
</dbReference>
<dbReference type="Proteomes" id="UP000243579">
    <property type="component" value="Unassembled WGS sequence"/>
</dbReference>
<organism evidence="6 7">
    <name type="scientific">Achlya hypogyna</name>
    <name type="common">Oomycete</name>
    <name type="synonym">Protoachlya hypogyna</name>
    <dbReference type="NCBI Taxonomy" id="1202772"/>
    <lineage>
        <taxon>Eukaryota</taxon>
        <taxon>Sar</taxon>
        <taxon>Stramenopiles</taxon>
        <taxon>Oomycota</taxon>
        <taxon>Saprolegniomycetes</taxon>
        <taxon>Saprolegniales</taxon>
        <taxon>Achlyaceae</taxon>
        <taxon>Achlya</taxon>
    </lineage>
</organism>
<protein>
    <submittedName>
        <fullName evidence="6">HSF-type DNA-binding protein</fullName>
    </submittedName>
</protein>
<dbReference type="GO" id="GO:0043565">
    <property type="term" value="F:sequence-specific DNA binding"/>
    <property type="evidence" value="ECO:0007669"/>
    <property type="project" value="InterPro"/>
</dbReference>
<dbReference type="Pfam" id="PF00447">
    <property type="entry name" value="HSF_DNA-bind"/>
    <property type="match status" value="1"/>
</dbReference>
<comment type="caution">
    <text evidence="6">The sequence shown here is derived from an EMBL/GenBank/DDBJ whole genome shotgun (WGS) entry which is preliminary data.</text>
</comment>
<dbReference type="OrthoDB" id="60033at2759"/>
<gene>
    <name evidence="6" type="ORF">ACHHYP_01685</name>
</gene>
<keyword evidence="7" id="KW-1185">Reference proteome</keyword>
<comment type="similarity">
    <text evidence="4">Belongs to the HSF family.</text>
</comment>
<dbReference type="InterPro" id="IPR036390">
    <property type="entry name" value="WH_DNA-bd_sf"/>
</dbReference>
<keyword evidence="2 6" id="KW-0238">DNA-binding</keyword>
<evidence type="ECO:0000313" key="6">
    <source>
        <dbReference type="EMBL" id="OQR94130.1"/>
    </source>
</evidence>
<dbReference type="GO" id="GO:0003700">
    <property type="term" value="F:DNA-binding transcription factor activity"/>
    <property type="evidence" value="ECO:0007669"/>
    <property type="project" value="InterPro"/>
</dbReference>
<evidence type="ECO:0000256" key="4">
    <source>
        <dbReference type="RuleBase" id="RU004020"/>
    </source>
</evidence>
<sequence>MTTPPQQPMAPFIHTLVEMLRSGPTCLHWGADGRSFDILDIKVFAKVVLPTFFRHSKFTSFQRQLNYFSFRKQSRRQSAVCTYAHASLSLRVPAEAAQIKRKTVKERSRKARSDDSKTKAVLAYTEASLAYSQALLKPSVIETEPLPLTAGDVGDLPLLDDDMTSWLITQFGDHSD</sequence>
<dbReference type="AlphaFoldDB" id="A0A1V9Z8H0"/>
<evidence type="ECO:0000256" key="2">
    <source>
        <dbReference type="ARBA" id="ARBA00023125"/>
    </source>
</evidence>
<dbReference type="GO" id="GO:0005634">
    <property type="term" value="C:nucleus"/>
    <property type="evidence" value="ECO:0007669"/>
    <property type="project" value="UniProtKB-SubCell"/>
</dbReference>
<keyword evidence="3" id="KW-0539">Nucleus</keyword>
<evidence type="ECO:0000256" key="1">
    <source>
        <dbReference type="ARBA" id="ARBA00004123"/>
    </source>
</evidence>
<evidence type="ECO:0000259" key="5">
    <source>
        <dbReference type="SMART" id="SM00415"/>
    </source>
</evidence>
<reference evidence="6 7" key="1">
    <citation type="journal article" date="2014" name="Genome Biol. Evol.">
        <title>The secreted proteins of Achlya hypogyna and Thraustotheca clavata identify the ancestral oomycete secretome and reveal gene acquisitions by horizontal gene transfer.</title>
        <authorList>
            <person name="Misner I."/>
            <person name="Blouin N."/>
            <person name="Leonard G."/>
            <person name="Richards T.A."/>
            <person name="Lane C.E."/>
        </authorList>
    </citation>
    <scope>NUCLEOTIDE SEQUENCE [LARGE SCALE GENOMIC DNA]</scope>
    <source>
        <strain evidence="6 7">ATCC 48635</strain>
    </source>
</reference>
<dbReference type="InterPro" id="IPR000232">
    <property type="entry name" value="HSF_DNA-bd"/>
</dbReference>
<accession>A0A1V9Z8H0</accession>
<dbReference type="SUPFAM" id="SSF46785">
    <property type="entry name" value="Winged helix' DNA-binding domain"/>
    <property type="match status" value="1"/>
</dbReference>
<comment type="subcellular location">
    <subcellularLocation>
        <location evidence="1">Nucleus</location>
    </subcellularLocation>
</comment>
<dbReference type="InterPro" id="IPR036388">
    <property type="entry name" value="WH-like_DNA-bd_sf"/>
</dbReference>
<dbReference type="Gene3D" id="1.10.10.10">
    <property type="entry name" value="Winged helix-like DNA-binding domain superfamily/Winged helix DNA-binding domain"/>
    <property type="match status" value="1"/>
</dbReference>
<proteinExistence type="inferred from homology"/>
<dbReference type="SMART" id="SM00415">
    <property type="entry name" value="HSF"/>
    <property type="match status" value="1"/>
</dbReference>